<sequence length="68" mass="7852">MIPRKYIYRCPAGEVLSYRSTVEQQGLQMRRYWTTACADCPLRNRCTTNIVRRISLDLSRFGAAPLIA</sequence>
<reference evidence="2 3" key="1">
    <citation type="submission" date="2016-10" db="EMBL/GenBank/DDBJ databases">
        <authorList>
            <person name="de Groot N.N."/>
        </authorList>
    </citation>
    <scope>NUCLEOTIDE SEQUENCE [LARGE SCALE GENOMIC DNA]</scope>
    <source>
        <strain evidence="2 3">DSM 8537</strain>
    </source>
</reference>
<dbReference type="AlphaFoldDB" id="A0A1I3DVD8"/>
<proteinExistence type="predicted"/>
<dbReference type="Proteomes" id="UP000183635">
    <property type="component" value="Unassembled WGS sequence"/>
</dbReference>
<evidence type="ECO:0000259" key="1">
    <source>
        <dbReference type="Pfam" id="PF13751"/>
    </source>
</evidence>
<dbReference type="OrthoDB" id="9774608at2"/>
<evidence type="ECO:0000313" key="2">
    <source>
        <dbReference type="EMBL" id="SFH90696.1"/>
    </source>
</evidence>
<dbReference type="InterPro" id="IPR025668">
    <property type="entry name" value="Tnp_DDE_dom"/>
</dbReference>
<evidence type="ECO:0000313" key="3">
    <source>
        <dbReference type="Proteomes" id="UP000183635"/>
    </source>
</evidence>
<organism evidence="2 3">
    <name type="scientific">Paracoccus aminovorans</name>
    <dbReference type="NCBI Taxonomy" id="34004"/>
    <lineage>
        <taxon>Bacteria</taxon>
        <taxon>Pseudomonadati</taxon>
        <taxon>Pseudomonadota</taxon>
        <taxon>Alphaproteobacteria</taxon>
        <taxon>Rhodobacterales</taxon>
        <taxon>Paracoccaceae</taxon>
        <taxon>Paracoccus</taxon>
    </lineage>
</organism>
<name>A0A1I3DVD8_9RHOB</name>
<keyword evidence="3" id="KW-1185">Reference proteome</keyword>
<feature type="domain" description="Transposase DDE" evidence="1">
    <location>
        <begin position="10"/>
        <end position="49"/>
    </location>
</feature>
<gene>
    <name evidence="2" type="ORF">SAMN04488021_14239</name>
</gene>
<dbReference type="Pfam" id="PF13751">
    <property type="entry name" value="DDE_Tnp_1_6"/>
    <property type="match status" value="1"/>
</dbReference>
<accession>A0A1I3DVD8</accession>
<dbReference type="EMBL" id="FOPU01000042">
    <property type="protein sequence ID" value="SFH90696.1"/>
    <property type="molecule type" value="Genomic_DNA"/>
</dbReference>
<protein>
    <submittedName>
        <fullName evidence="2">Transposase DDE domain-containing protein</fullName>
    </submittedName>
</protein>
<dbReference type="STRING" id="34004.SAMN04488021_14239"/>